<evidence type="ECO:0000256" key="2">
    <source>
        <dbReference type="ARBA" id="ARBA00023125"/>
    </source>
</evidence>
<protein>
    <submittedName>
        <fullName evidence="5">DNA-binding XRE family transcriptional regulator</fullName>
    </submittedName>
</protein>
<dbReference type="SMART" id="SM00530">
    <property type="entry name" value="HTH_XRE"/>
    <property type="match status" value="2"/>
</dbReference>
<dbReference type="PROSITE" id="PS50943">
    <property type="entry name" value="HTH_CROC1"/>
    <property type="match status" value="2"/>
</dbReference>
<dbReference type="PANTHER" id="PTHR46797:SF23">
    <property type="entry name" value="HTH-TYPE TRANSCRIPTIONAL REGULATOR SUTR"/>
    <property type="match status" value="1"/>
</dbReference>
<dbReference type="RefSeq" id="WP_116611857.1">
    <property type="nucleotide sequence ID" value="NZ_QEOB01000009.1"/>
</dbReference>
<dbReference type="Gene3D" id="1.10.260.40">
    <property type="entry name" value="lambda repressor-like DNA-binding domains"/>
    <property type="match status" value="2"/>
</dbReference>
<dbReference type="PANTHER" id="PTHR46797">
    <property type="entry name" value="HTH-TYPE TRANSCRIPTIONAL REGULATOR"/>
    <property type="match status" value="1"/>
</dbReference>
<proteinExistence type="predicted"/>
<keyword evidence="2 5" id="KW-0238">DNA-binding</keyword>
<dbReference type="InterPro" id="IPR050807">
    <property type="entry name" value="TransReg_Diox_bact_type"/>
</dbReference>
<name>A0ABX5KKX5_9BURK</name>
<dbReference type="InterPro" id="IPR001387">
    <property type="entry name" value="Cro/C1-type_HTH"/>
</dbReference>
<evidence type="ECO:0000313" key="5">
    <source>
        <dbReference type="EMBL" id="PVX82412.1"/>
    </source>
</evidence>
<reference evidence="5 6" key="1">
    <citation type="submission" date="2018-05" db="EMBL/GenBank/DDBJ databases">
        <title>Genomic Encyclopedia of Type Strains, Phase IV (KMG-V): Genome sequencing to study the core and pangenomes of soil and plant-associated prokaryotes.</title>
        <authorList>
            <person name="Whitman W."/>
        </authorList>
    </citation>
    <scope>NUCLEOTIDE SEQUENCE [LARGE SCALE GENOMIC DNA]</scope>
    <source>
        <strain evidence="5 6">SCZa-39</strain>
    </source>
</reference>
<dbReference type="GO" id="GO:0003677">
    <property type="term" value="F:DNA binding"/>
    <property type="evidence" value="ECO:0007669"/>
    <property type="project" value="UniProtKB-KW"/>
</dbReference>
<evidence type="ECO:0000256" key="3">
    <source>
        <dbReference type="ARBA" id="ARBA00023163"/>
    </source>
</evidence>
<dbReference type="Pfam" id="PF01381">
    <property type="entry name" value="HTH_3"/>
    <property type="match status" value="2"/>
</dbReference>
<evidence type="ECO:0000313" key="6">
    <source>
        <dbReference type="Proteomes" id="UP000245712"/>
    </source>
</evidence>
<feature type="domain" description="HTH cro/C1-type" evidence="4">
    <location>
        <begin position="11"/>
        <end position="65"/>
    </location>
</feature>
<sequence length="150" mass="16758">MSLQERFIKNLKRYREELGCSQEQLGNRLGSDRTAISRYERTSSRMTIERADALARALDVDVRVLLETPEDHPIAHRPPGSPISSKLVGQNVRDRRTAQHISQKELGDRVGMDRNHVSRIEASTSSAAALQLATLEKLAVAFGIKPTDLL</sequence>
<dbReference type="Proteomes" id="UP000245712">
    <property type="component" value="Unassembled WGS sequence"/>
</dbReference>
<dbReference type="SUPFAM" id="SSF47413">
    <property type="entry name" value="lambda repressor-like DNA-binding domains"/>
    <property type="match status" value="2"/>
</dbReference>
<dbReference type="InterPro" id="IPR010982">
    <property type="entry name" value="Lambda_DNA-bd_dom_sf"/>
</dbReference>
<accession>A0ABX5KKX5</accession>
<keyword evidence="6" id="KW-1185">Reference proteome</keyword>
<evidence type="ECO:0000259" key="4">
    <source>
        <dbReference type="PROSITE" id="PS50943"/>
    </source>
</evidence>
<dbReference type="EMBL" id="QEOB01000009">
    <property type="protein sequence ID" value="PVX82412.1"/>
    <property type="molecule type" value="Genomic_DNA"/>
</dbReference>
<comment type="caution">
    <text evidence="5">The sequence shown here is derived from an EMBL/GenBank/DDBJ whole genome shotgun (WGS) entry which is preliminary data.</text>
</comment>
<gene>
    <name evidence="5" type="ORF">C7402_109266</name>
</gene>
<keyword evidence="3" id="KW-0804">Transcription</keyword>
<evidence type="ECO:0000256" key="1">
    <source>
        <dbReference type="ARBA" id="ARBA00023015"/>
    </source>
</evidence>
<feature type="domain" description="HTH cro/C1-type" evidence="4">
    <location>
        <begin position="92"/>
        <end position="149"/>
    </location>
</feature>
<dbReference type="CDD" id="cd00093">
    <property type="entry name" value="HTH_XRE"/>
    <property type="match status" value="2"/>
</dbReference>
<organism evidence="5 6">
    <name type="scientific">Paraburkholderia unamae</name>
    <dbReference type="NCBI Taxonomy" id="219649"/>
    <lineage>
        <taxon>Bacteria</taxon>
        <taxon>Pseudomonadati</taxon>
        <taxon>Pseudomonadota</taxon>
        <taxon>Betaproteobacteria</taxon>
        <taxon>Burkholderiales</taxon>
        <taxon>Burkholderiaceae</taxon>
        <taxon>Paraburkholderia</taxon>
    </lineage>
</organism>
<keyword evidence="1" id="KW-0805">Transcription regulation</keyword>